<reference evidence="3" key="1">
    <citation type="journal article" date="2014" name="BMC Genomics">
        <title>Genome characteristics reveal the impact of lichenization on lichen-forming fungus Endocarpon pusillum Hedwig (Verrucariales, Ascomycota).</title>
        <authorList>
            <person name="Wang Y.-Y."/>
            <person name="Liu B."/>
            <person name="Zhang X.-Y."/>
            <person name="Zhou Q.-M."/>
            <person name="Zhang T."/>
            <person name="Li H."/>
            <person name="Yu Y.-F."/>
            <person name="Zhang X.-L."/>
            <person name="Hao X.-Y."/>
            <person name="Wang M."/>
            <person name="Wang L."/>
            <person name="Wei J.-C."/>
        </authorList>
    </citation>
    <scope>NUCLEOTIDE SEQUENCE [LARGE SCALE GENOMIC DNA]</scope>
    <source>
        <strain evidence="3">Z07020 / HMAS-L-300199</strain>
    </source>
</reference>
<proteinExistence type="predicted"/>
<dbReference type="RefSeq" id="XP_007803134.1">
    <property type="nucleotide sequence ID" value="XM_007804943.1"/>
</dbReference>
<gene>
    <name evidence="2" type="ORF">EPUS_07883</name>
</gene>
<evidence type="ECO:0008006" key="4">
    <source>
        <dbReference type="Google" id="ProtNLM"/>
    </source>
</evidence>
<protein>
    <recommendedName>
        <fullName evidence="4">BTB domain-containing protein</fullName>
    </recommendedName>
</protein>
<accession>U1HLQ6</accession>
<evidence type="ECO:0000313" key="2">
    <source>
        <dbReference type="EMBL" id="ERF71200.1"/>
    </source>
</evidence>
<feature type="compositionally biased region" description="Acidic residues" evidence="1">
    <location>
        <begin position="136"/>
        <end position="151"/>
    </location>
</feature>
<evidence type="ECO:0000256" key="1">
    <source>
        <dbReference type="SAM" id="MobiDB-lite"/>
    </source>
</evidence>
<dbReference type="EMBL" id="KE721231">
    <property type="protein sequence ID" value="ERF71200.1"/>
    <property type="molecule type" value="Genomic_DNA"/>
</dbReference>
<organism evidence="2 3">
    <name type="scientific">Endocarpon pusillum (strain Z07020 / HMAS-L-300199)</name>
    <name type="common">Lichen-forming fungus</name>
    <dbReference type="NCBI Taxonomy" id="1263415"/>
    <lineage>
        <taxon>Eukaryota</taxon>
        <taxon>Fungi</taxon>
        <taxon>Dikarya</taxon>
        <taxon>Ascomycota</taxon>
        <taxon>Pezizomycotina</taxon>
        <taxon>Eurotiomycetes</taxon>
        <taxon>Chaetothyriomycetidae</taxon>
        <taxon>Verrucariales</taxon>
        <taxon>Verrucariaceae</taxon>
        <taxon>Endocarpon</taxon>
    </lineage>
</organism>
<feature type="region of interest" description="Disordered" evidence="1">
    <location>
        <begin position="136"/>
        <end position="157"/>
    </location>
</feature>
<dbReference type="HOGENOM" id="CLU_1326367_0_0_1"/>
<dbReference type="Proteomes" id="UP000019373">
    <property type="component" value="Unassembled WGS sequence"/>
</dbReference>
<sequence length="207" mass="22733">MPLHTFEPALAAPSKSVIPITLKDVDVDSFGAIVRWMYAPDKIELFKHQQREGSVNDEPLKDLNINCFPPVLLLTDRLVMKILIYDMCERLVDGFEMSLSWCTGRRDATAAEEAEAQAWAGDGKGADEDEVINEEEAGVDVEEEADEGEQVGEEKGARESCGLENILSGCLTSQTIFGTNAITESFIQSCTAPKKGFSAEMIELEPL</sequence>
<dbReference type="AlphaFoldDB" id="U1HLQ6"/>
<keyword evidence="3" id="KW-1185">Reference proteome</keyword>
<evidence type="ECO:0000313" key="3">
    <source>
        <dbReference type="Proteomes" id="UP000019373"/>
    </source>
</evidence>
<name>U1HLQ6_ENDPU</name>
<dbReference type="GeneID" id="19242762"/>